<reference evidence="2" key="1">
    <citation type="submission" date="2016-07" db="EMBL/GenBank/DDBJ databases">
        <title>Nontailed viruses are major unrecognized killers of bacteria in the ocean.</title>
        <authorList>
            <person name="Kauffman K."/>
            <person name="Hussain F."/>
            <person name="Yang J."/>
            <person name="Arevalo P."/>
            <person name="Brown J."/>
            <person name="Cutler M."/>
            <person name="Kelly L."/>
            <person name="Polz M.F."/>
        </authorList>
    </citation>
    <scope>NUCLEOTIDE SEQUENCE [LARGE SCALE GENOMIC DNA]</scope>
    <source>
        <strain evidence="2">10N.261.48.B5</strain>
    </source>
</reference>
<proteinExistence type="predicted"/>
<protein>
    <submittedName>
        <fullName evidence="1">Uncharacterized protein</fullName>
    </submittedName>
</protein>
<dbReference type="EMBL" id="MCZF01000020">
    <property type="protein sequence ID" value="PMM65309.1"/>
    <property type="molecule type" value="Genomic_DNA"/>
</dbReference>
<evidence type="ECO:0000313" key="2">
    <source>
        <dbReference type="Proteomes" id="UP000235533"/>
    </source>
</evidence>
<dbReference type="AlphaFoldDB" id="A0A2N7JY52"/>
<dbReference type="Proteomes" id="UP000235533">
    <property type="component" value="Unassembled WGS sequence"/>
</dbReference>
<sequence>MRLIGLLILLAIAVASFLLEQNSLAGTRWHCKTLKTDFLSQAFRPYQSLYERMSLTFQSDQTFSMREFVTIIEKDGNEGTMENLYSGYYGLDGNHLSMSIIDMRTATPFHDPIINQEYSEYKGVTIDYSILAKDQSLYLFNEHRSEIFNWACFKVQK</sequence>
<dbReference type="RefSeq" id="WP_102551052.1">
    <property type="nucleotide sequence ID" value="NZ_MCZF01000020.1"/>
</dbReference>
<name>A0A2N7JY52_VIBSP</name>
<evidence type="ECO:0000313" key="1">
    <source>
        <dbReference type="EMBL" id="PMM65309.1"/>
    </source>
</evidence>
<organism evidence="1 2">
    <name type="scientific">Vibrio splendidus</name>
    <dbReference type="NCBI Taxonomy" id="29497"/>
    <lineage>
        <taxon>Bacteria</taxon>
        <taxon>Pseudomonadati</taxon>
        <taxon>Pseudomonadota</taxon>
        <taxon>Gammaproteobacteria</taxon>
        <taxon>Vibrionales</taxon>
        <taxon>Vibrionaceae</taxon>
        <taxon>Vibrio</taxon>
    </lineage>
</organism>
<comment type="caution">
    <text evidence="1">The sequence shown here is derived from an EMBL/GenBank/DDBJ whole genome shotgun (WGS) entry which is preliminary data.</text>
</comment>
<accession>A0A2N7JY52</accession>
<gene>
    <name evidence="1" type="ORF">BCT54_16875</name>
</gene>